<evidence type="ECO:0000256" key="1">
    <source>
        <dbReference type="SAM" id="Phobius"/>
    </source>
</evidence>
<name>A0ABS9KIE7_9BACT</name>
<dbReference type="Pfam" id="PF16316">
    <property type="entry name" value="DUF4956"/>
    <property type="match status" value="1"/>
</dbReference>
<feature type="transmembrane region" description="Helical" evidence="1">
    <location>
        <begin position="51"/>
        <end position="68"/>
    </location>
</feature>
<evidence type="ECO:0000313" key="3">
    <source>
        <dbReference type="Proteomes" id="UP001165366"/>
    </source>
</evidence>
<dbReference type="InterPro" id="IPR032531">
    <property type="entry name" value="DUF4956"/>
</dbReference>
<sequence>MNEWFQFGDTAPIPTDLPTLLLGLLLSFMCGQILAWIYMYTHTGLSYSRNFVSSLIIIPITVALVMMVLDNNLITAFSLLAVFAIVRFRNILRDTLDTAYILSLIVIGMACGTQKFSTAIVGTAVASSALIFIWFTNFGSRQRYDLILNLHWSQPLSRLDHLREFLNRHSLKTRLASQRSDDELEKTHLSYRLLLRDPNKVDLLLSELKQIDGVSDVSSMRAEDESEV</sequence>
<protein>
    <submittedName>
        <fullName evidence="2">DUF4956 domain-containing protein</fullName>
    </submittedName>
</protein>
<reference evidence="2" key="1">
    <citation type="submission" date="2022-01" db="EMBL/GenBank/DDBJ databases">
        <authorList>
            <person name="Wang Y."/>
        </authorList>
    </citation>
    <scope>NUCLEOTIDE SEQUENCE</scope>
    <source>
        <strain evidence="2">WB101</strain>
    </source>
</reference>
<evidence type="ECO:0000313" key="2">
    <source>
        <dbReference type="EMBL" id="MCG2590611.1"/>
    </source>
</evidence>
<dbReference type="EMBL" id="JAKLWS010000037">
    <property type="protein sequence ID" value="MCG2590611.1"/>
    <property type="molecule type" value="Genomic_DNA"/>
</dbReference>
<keyword evidence="3" id="KW-1185">Reference proteome</keyword>
<dbReference type="RefSeq" id="WP_237856049.1">
    <property type="nucleotide sequence ID" value="NZ_JAKLWS010000037.1"/>
</dbReference>
<feature type="transmembrane region" description="Helical" evidence="1">
    <location>
        <begin position="20"/>
        <end position="39"/>
    </location>
</feature>
<proteinExistence type="predicted"/>
<reference evidence="2" key="2">
    <citation type="submission" date="2024-05" db="EMBL/GenBank/DDBJ databases">
        <title>Rhodohalobacter halophilus gen. nov., sp. nov., a moderately halophilic member of the family Balneolaceae.</title>
        <authorList>
            <person name="Xia J."/>
        </authorList>
    </citation>
    <scope>NUCLEOTIDE SEQUENCE</scope>
    <source>
        <strain evidence="2">WB101</strain>
    </source>
</reference>
<keyword evidence="1" id="KW-0812">Transmembrane</keyword>
<keyword evidence="1" id="KW-1133">Transmembrane helix</keyword>
<accession>A0ABS9KIE7</accession>
<feature type="transmembrane region" description="Helical" evidence="1">
    <location>
        <begin position="74"/>
        <end position="92"/>
    </location>
</feature>
<organism evidence="2 3">
    <name type="scientific">Rhodohalobacter sulfatireducens</name>
    <dbReference type="NCBI Taxonomy" id="2911366"/>
    <lineage>
        <taxon>Bacteria</taxon>
        <taxon>Pseudomonadati</taxon>
        <taxon>Balneolota</taxon>
        <taxon>Balneolia</taxon>
        <taxon>Balneolales</taxon>
        <taxon>Balneolaceae</taxon>
        <taxon>Rhodohalobacter</taxon>
    </lineage>
</organism>
<gene>
    <name evidence="2" type="ORF">L6773_18705</name>
</gene>
<keyword evidence="1" id="KW-0472">Membrane</keyword>
<comment type="caution">
    <text evidence="2">The sequence shown here is derived from an EMBL/GenBank/DDBJ whole genome shotgun (WGS) entry which is preliminary data.</text>
</comment>
<dbReference type="Proteomes" id="UP001165366">
    <property type="component" value="Unassembled WGS sequence"/>
</dbReference>
<feature type="transmembrane region" description="Helical" evidence="1">
    <location>
        <begin position="122"/>
        <end position="140"/>
    </location>
</feature>